<evidence type="ECO:0000256" key="3">
    <source>
        <dbReference type="ARBA" id="ARBA00022679"/>
    </source>
</evidence>
<dbReference type="InterPro" id="IPR002934">
    <property type="entry name" value="Polymerase_NTP_transf_dom"/>
</dbReference>
<dbReference type="RefSeq" id="WP_109100451.1">
    <property type="nucleotide sequence ID" value="NZ_QDKQ01000033.1"/>
</dbReference>
<dbReference type="InterPro" id="IPR043519">
    <property type="entry name" value="NT_sf"/>
</dbReference>
<keyword evidence="4" id="KW-0548">Nucleotidyltransferase</keyword>
<protein>
    <submittedName>
        <fullName evidence="11">Nucleotidyltransferase</fullName>
    </submittedName>
</protein>
<evidence type="ECO:0000256" key="1">
    <source>
        <dbReference type="ARBA" id="ARBA00001946"/>
    </source>
</evidence>
<keyword evidence="8" id="KW-0460">Magnesium</keyword>
<dbReference type="InterPro" id="IPR052038">
    <property type="entry name" value="Type-VII_TA_antitoxin"/>
</dbReference>
<keyword evidence="2" id="KW-1277">Toxin-antitoxin system</keyword>
<gene>
    <name evidence="11" type="ORF">DDF67_08475</name>
</gene>
<dbReference type="Pfam" id="PF01909">
    <property type="entry name" value="NTP_transf_2"/>
    <property type="match status" value="1"/>
</dbReference>
<evidence type="ECO:0000256" key="5">
    <source>
        <dbReference type="ARBA" id="ARBA00022723"/>
    </source>
</evidence>
<evidence type="ECO:0000256" key="7">
    <source>
        <dbReference type="ARBA" id="ARBA00022840"/>
    </source>
</evidence>
<evidence type="ECO:0000256" key="8">
    <source>
        <dbReference type="ARBA" id="ARBA00022842"/>
    </source>
</evidence>
<keyword evidence="5" id="KW-0479">Metal-binding</keyword>
<evidence type="ECO:0000256" key="4">
    <source>
        <dbReference type="ARBA" id="ARBA00022695"/>
    </source>
</evidence>
<reference evidence="11 12" key="1">
    <citation type="submission" date="2018-04" db="EMBL/GenBank/DDBJ databases">
        <title>The genome sequence of Caulobacter sp. 744.</title>
        <authorList>
            <person name="Gao J."/>
            <person name="Sun J."/>
        </authorList>
    </citation>
    <scope>NUCLEOTIDE SEQUENCE [LARGE SCALE GENOMIC DNA]</scope>
    <source>
        <strain evidence="11 12">774</strain>
    </source>
</reference>
<dbReference type="PANTHER" id="PTHR33571:SF12">
    <property type="entry name" value="BSL3053 PROTEIN"/>
    <property type="match status" value="1"/>
</dbReference>
<evidence type="ECO:0000256" key="2">
    <source>
        <dbReference type="ARBA" id="ARBA00022649"/>
    </source>
</evidence>
<evidence type="ECO:0000256" key="9">
    <source>
        <dbReference type="ARBA" id="ARBA00038276"/>
    </source>
</evidence>
<dbReference type="Gene3D" id="3.30.460.10">
    <property type="entry name" value="Beta Polymerase, domain 2"/>
    <property type="match status" value="1"/>
</dbReference>
<dbReference type="SUPFAM" id="SSF81301">
    <property type="entry name" value="Nucleotidyltransferase"/>
    <property type="match status" value="1"/>
</dbReference>
<keyword evidence="6" id="KW-0547">Nucleotide-binding</keyword>
<dbReference type="OrthoDB" id="559450at2"/>
<keyword evidence="3 11" id="KW-0808">Transferase</keyword>
<comment type="cofactor">
    <cofactor evidence="1">
        <name>Mg(2+)</name>
        <dbReference type="ChEBI" id="CHEBI:18420"/>
    </cofactor>
</comment>
<sequence length="96" mass="10566">MTLDEALTKLRAAKPLLDRYGVARVGVFGSTARGEAGPDSDVDVLVEYEPSVLPGFGFFRLERDLVELLGRPVDLVTEDGLHRLVKEPVLREVVFA</sequence>
<dbReference type="PANTHER" id="PTHR33571">
    <property type="entry name" value="SSL8005 PROTEIN"/>
    <property type="match status" value="1"/>
</dbReference>
<evidence type="ECO:0000313" key="11">
    <source>
        <dbReference type="EMBL" id="PVM90977.1"/>
    </source>
</evidence>
<accession>A0A2T9K4U1</accession>
<evidence type="ECO:0000259" key="10">
    <source>
        <dbReference type="Pfam" id="PF01909"/>
    </source>
</evidence>
<dbReference type="GO" id="GO:0016779">
    <property type="term" value="F:nucleotidyltransferase activity"/>
    <property type="evidence" value="ECO:0007669"/>
    <property type="project" value="UniProtKB-KW"/>
</dbReference>
<name>A0A2T9K4U1_9CAUL</name>
<organism evidence="11 12">
    <name type="scientific">Caulobacter endophyticus</name>
    <dbReference type="NCBI Taxonomy" id="2172652"/>
    <lineage>
        <taxon>Bacteria</taxon>
        <taxon>Pseudomonadati</taxon>
        <taxon>Pseudomonadota</taxon>
        <taxon>Alphaproteobacteria</taxon>
        <taxon>Caulobacterales</taxon>
        <taxon>Caulobacteraceae</taxon>
        <taxon>Caulobacter</taxon>
    </lineage>
</organism>
<comment type="caution">
    <text evidence="11">The sequence shown here is derived from an EMBL/GenBank/DDBJ whole genome shotgun (WGS) entry which is preliminary data.</text>
</comment>
<keyword evidence="7" id="KW-0067">ATP-binding</keyword>
<dbReference type="GO" id="GO:0005524">
    <property type="term" value="F:ATP binding"/>
    <property type="evidence" value="ECO:0007669"/>
    <property type="project" value="UniProtKB-KW"/>
</dbReference>
<evidence type="ECO:0000256" key="6">
    <source>
        <dbReference type="ARBA" id="ARBA00022741"/>
    </source>
</evidence>
<proteinExistence type="inferred from homology"/>
<feature type="domain" description="Polymerase nucleotidyl transferase" evidence="10">
    <location>
        <begin position="14"/>
        <end position="87"/>
    </location>
</feature>
<dbReference type="EMBL" id="QDKQ01000033">
    <property type="protein sequence ID" value="PVM90977.1"/>
    <property type="molecule type" value="Genomic_DNA"/>
</dbReference>
<dbReference type="GO" id="GO:0046872">
    <property type="term" value="F:metal ion binding"/>
    <property type="evidence" value="ECO:0007669"/>
    <property type="project" value="UniProtKB-KW"/>
</dbReference>
<evidence type="ECO:0000313" key="12">
    <source>
        <dbReference type="Proteomes" id="UP000245073"/>
    </source>
</evidence>
<keyword evidence="12" id="KW-1185">Reference proteome</keyword>
<dbReference type="CDD" id="cd05403">
    <property type="entry name" value="NT_KNTase_like"/>
    <property type="match status" value="1"/>
</dbReference>
<comment type="similarity">
    <text evidence="9">Belongs to the MntA antitoxin family.</text>
</comment>
<dbReference type="Proteomes" id="UP000245073">
    <property type="component" value="Unassembled WGS sequence"/>
</dbReference>
<dbReference type="AlphaFoldDB" id="A0A2T9K4U1"/>